<name>A0A0A9AEC4_ARUDO</name>
<accession>A0A0A9AEC4</accession>
<organism evidence="1">
    <name type="scientific">Arundo donax</name>
    <name type="common">Giant reed</name>
    <name type="synonym">Donax arundinaceus</name>
    <dbReference type="NCBI Taxonomy" id="35708"/>
    <lineage>
        <taxon>Eukaryota</taxon>
        <taxon>Viridiplantae</taxon>
        <taxon>Streptophyta</taxon>
        <taxon>Embryophyta</taxon>
        <taxon>Tracheophyta</taxon>
        <taxon>Spermatophyta</taxon>
        <taxon>Magnoliopsida</taxon>
        <taxon>Liliopsida</taxon>
        <taxon>Poales</taxon>
        <taxon>Poaceae</taxon>
        <taxon>PACMAD clade</taxon>
        <taxon>Arundinoideae</taxon>
        <taxon>Arundineae</taxon>
        <taxon>Arundo</taxon>
    </lineage>
</organism>
<reference evidence="1" key="2">
    <citation type="journal article" date="2015" name="Data Brief">
        <title>Shoot transcriptome of the giant reed, Arundo donax.</title>
        <authorList>
            <person name="Barrero R.A."/>
            <person name="Guerrero F.D."/>
            <person name="Moolhuijzen P."/>
            <person name="Goolsby J.A."/>
            <person name="Tidwell J."/>
            <person name="Bellgard S.E."/>
            <person name="Bellgard M.I."/>
        </authorList>
    </citation>
    <scope>NUCLEOTIDE SEQUENCE</scope>
    <source>
        <tissue evidence="1">Shoot tissue taken approximately 20 cm above the soil surface</tissue>
    </source>
</reference>
<proteinExistence type="predicted"/>
<reference evidence="1" key="1">
    <citation type="submission" date="2014-09" db="EMBL/GenBank/DDBJ databases">
        <authorList>
            <person name="Magalhaes I.L.F."/>
            <person name="Oliveira U."/>
            <person name="Santos F.R."/>
            <person name="Vidigal T.H.D.A."/>
            <person name="Brescovit A.D."/>
            <person name="Santos A.J."/>
        </authorList>
    </citation>
    <scope>NUCLEOTIDE SEQUENCE</scope>
    <source>
        <tissue evidence="1">Shoot tissue taken approximately 20 cm above the soil surface</tissue>
    </source>
</reference>
<dbReference type="AlphaFoldDB" id="A0A0A9AEC4"/>
<sequence>MDFTSKHSTRGRKDCWRSRSQLHC</sequence>
<dbReference type="EMBL" id="GBRH01249652">
    <property type="protein sequence ID" value="JAD48243.1"/>
    <property type="molecule type" value="Transcribed_RNA"/>
</dbReference>
<evidence type="ECO:0000313" key="1">
    <source>
        <dbReference type="EMBL" id="JAD48243.1"/>
    </source>
</evidence>
<protein>
    <submittedName>
        <fullName evidence="1">Uncharacterized protein</fullName>
    </submittedName>
</protein>